<dbReference type="AlphaFoldDB" id="A0A6S7GIB8"/>
<name>A0A6S7GIB8_PARCT</name>
<dbReference type="InterPro" id="IPR011010">
    <property type="entry name" value="DNA_brk_join_enz"/>
</dbReference>
<feature type="region of interest" description="Disordered" evidence="3">
    <location>
        <begin position="740"/>
        <end position="825"/>
    </location>
</feature>
<organism evidence="4 5">
    <name type="scientific">Paramuricea clavata</name>
    <name type="common">Red gorgonian</name>
    <name type="synonym">Violescent sea-whip</name>
    <dbReference type="NCBI Taxonomy" id="317549"/>
    <lineage>
        <taxon>Eukaryota</taxon>
        <taxon>Metazoa</taxon>
        <taxon>Cnidaria</taxon>
        <taxon>Anthozoa</taxon>
        <taxon>Octocorallia</taxon>
        <taxon>Malacalcyonacea</taxon>
        <taxon>Plexauridae</taxon>
        <taxon>Paramuricea</taxon>
    </lineage>
</organism>
<feature type="region of interest" description="Disordered" evidence="3">
    <location>
        <begin position="136"/>
        <end position="195"/>
    </location>
</feature>
<reference evidence="4" key="1">
    <citation type="submission" date="2020-04" db="EMBL/GenBank/DDBJ databases">
        <authorList>
            <person name="Alioto T."/>
            <person name="Alioto T."/>
            <person name="Gomez Garrido J."/>
        </authorList>
    </citation>
    <scope>NUCLEOTIDE SEQUENCE</scope>
    <source>
        <strain evidence="4">A484AB</strain>
    </source>
</reference>
<sequence length="1021" mass="116811">MFDVDVGDIQLQELDQLVRDLAPYLRQIIDGEGPRERAQQFTTGRNKGRTDLDYNCPMGHFTDDQHDVIYSALCDMFLENKKDEKRINLILRVLFPETLIKVYMGFYKLEYNKAQEELFDMQLHKDVSLKKYLPSQRATQSPLPSTPLLFSEPNSDIIPPTEMSLGEKRKRASCKDTSGKKQRVEEDEEDTKKKVERRQRPCPLCEKTYKYLTAHLMTVHGKTRDEAKAISGTCRAVKKGVVQKRTPLPCPFDGCDKLITRVDIHLRKTHHINKEDPEYHRYNKEITLARAKMRHADNLAAKKTKKKKTSKMTNADLSLHDKNLSKALSEPNIYESPLGALLAQPRRPKADPNLATIKEIESLPILRLFLHHLKDFEGGSRKAAVSKDHTRRVCRLLFEIEEPAKRCVQQLWDNRKMNILRNNFFRGNDLLGKEKRQPQTLKAYIGSFRLFLRFVIARQEDIRMIDSLMEDDIRLVNSAIMRLDTWPKAFSDASNQRRAVIRKRDVEERLTKADFQSFVSSPKAKEITQAFEALALKPKAVVDMQQFSNLRDYLLLRVIMASGQRYGAVSNLTVKEFKDGVWAEKNGMPLYVTRTLRHKTSFSGPAKLLWDEELKAFGDIYMSKLRPIYANKNSVAPAAAGIPETPLVFITSNGNPLNESKVSHRIAEMGKKVAPQLKGSLKGSRLRKGIVSLQREETHAAVSNKQLAKQMGHSVATAHKHYHIQDKLEADGRVAEFIERLTTGNDPPHVEVLAKETYEEEETDKEEEIDEEDEPDNEKKEPNNKGEEPDEEEEGEDREAKEPEESEHHKPEQVATSVVSEPPVDEQLSRLEKFELLKLFESTMNSGTTVMRHIVQTRMARNQILRNVDTDAAMQYISKKTSTELSGIDKAQTWVCSSGNKINCYVASSTTTTDSVRCFTQLQTNLIQNATASLPNNAEAKAVVSSIINNEVCRDHFIQEQFTRQQLRDKFKTIRRKEARQKKDTNDKTTCNISNDSPSPGAMKNLSYYTSCQDNQVERCK</sequence>
<dbReference type="EMBL" id="CACRXK020000800">
    <property type="protein sequence ID" value="CAB3984910.1"/>
    <property type="molecule type" value="Genomic_DNA"/>
</dbReference>
<dbReference type="InterPro" id="IPR002104">
    <property type="entry name" value="Integrase_catalytic"/>
</dbReference>
<dbReference type="PANTHER" id="PTHR30349:SF41">
    <property type="entry name" value="INTEGRASE_RECOMBINASE PROTEIN MJ0367-RELATED"/>
    <property type="match status" value="1"/>
</dbReference>
<feature type="compositionally biased region" description="Basic and acidic residues" evidence="3">
    <location>
        <begin position="748"/>
        <end position="757"/>
    </location>
</feature>
<dbReference type="Proteomes" id="UP001152795">
    <property type="component" value="Unassembled WGS sequence"/>
</dbReference>
<feature type="compositionally biased region" description="Basic and acidic residues" evidence="3">
    <location>
        <begin position="798"/>
        <end position="812"/>
    </location>
</feature>
<evidence type="ECO:0000256" key="1">
    <source>
        <dbReference type="ARBA" id="ARBA00023125"/>
    </source>
</evidence>
<dbReference type="InterPro" id="IPR050090">
    <property type="entry name" value="Tyrosine_recombinase_XerCD"/>
</dbReference>
<keyword evidence="5" id="KW-1185">Reference proteome</keyword>
<evidence type="ECO:0000313" key="5">
    <source>
        <dbReference type="Proteomes" id="UP001152795"/>
    </source>
</evidence>
<dbReference type="GO" id="GO:0003677">
    <property type="term" value="F:DNA binding"/>
    <property type="evidence" value="ECO:0007669"/>
    <property type="project" value="UniProtKB-KW"/>
</dbReference>
<proteinExistence type="predicted"/>
<feature type="compositionally biased region" description="Polar residues" evidence="3">
    <location>
        <begin position="988"/>
        <end position="998"/>
    </location>
</feature>
<feature type="region of interest" description="Disordered" evidence="3">
    <location>
        <begin position="977"/>
        <end position="1004"/>
    </location>
</feature>
<evidence type="ECO:0000256" key="2">
    <source>
        <dbReference type="ARBA" id="ARBA00023172"/>
    </source>
</evidence>
<comment type="caution">
    <text evidence="4">The sequence shown here is derived from an EMBL/GenBank/DDBJ whole genome shotgun (WGS) entry which is preliminary data.</text>
</comment>
<keyword evidence="2" id="KW-0233">DNA recombination</keyword>
<feature type="compositionally biased region" description="Basic and acidic residues" evidence="3">
    <location>
        <begin position="777"/>
        <end position="787"/>
    </location>
</feature>
<dbReference type="PROSITE" id="PS51898">
    <property type="entry name" value="TYR_RECOMBINASE"/>
    <property type="match status" value="1"/>
</dbReference>
<dbReference type="PANTHER" id="PTHR30349">
    <property type="entry name" value="PHAGE INTEGRASE-RELATED"/>
    <property type="match status" value="1"/>
</dbReference>
<keyword evidence="1" id="KW-0238">DNA-binding</keyword>
<evidence type="ECO:0000256" key="3">
    <source>
        <dbReference type="SAM" id="MobiDB-lite"/>
    </source>
</evidence>
<dbReference type="InterPro" id="IPR013762">
    <property type="entry name" value="Integrase-like_cat_sf"/>
</dbReference>
<gene>
    <name evidence="4" type="ORF">PACLA_8A061470</name>
</gene>
<feature type="compositionally biased region" description="Basic and acidic residues" evidence="3">
    <location>
        <begin position="173"/>
        <end position="184"/>
    </location>
</feature>
<protein>
    <submittedName>
        <fullName evidence="4">Neurofilament medium polypeptide</fullName>
    </submittedName>
</protein>
<dbReference type="SUPFAM" id="SSF56349">
    <property type="entry name" value="DNA breaking-rejoining enzymes"/>
    <property type="match status" value="1"/>
</dbReference>
<dbReference type="GO" id="GO:0015074">
    <property type="term" value="P:DNA integration"/>
    <property type="evidence" value="ECO:0007669"/>
    <property type="project" value="InterPro"/>
</dbReference>
<dbReference type="OrthoDB" id="6382611at2759"/>
<dbReference type="GO" id="GO:0006310">
    <property type="term" value="P:DNA recombination"/>
    <property type="evidence" value="ECO:0007669"/>
    <property type="project" value="UniProtKB-KW"/>
</dbReference>
<dbReference type="Gene3D" id="1.10.443.10">
    <property type="entry name" value="Intergrase catalytic core"/>
    <property type="match status" value="1"/>
</dbReference>
<evidence type="ECO:0000313" key="4">
    <source>
        <dbReference type="EMBL" id="CAB3984910.1"/>
    </source>
</evidence>
<accession>A0A6S7GIB8</accession>
<feature type="compositionally biased region" description="Acidic residues" evidence="3">
    <location>
        <begin position="758"/>
        <end position="776"/>
    </location>
</feature>
<feature type="compositionally biased region" description="Acidic residues" evidence="3">
    <location>
        <begin position="788"/>
        <end position="797"/>
    </location>
</feature>